<dbReference type="EMBL" id="LSBI01000001">
    <property type="protein sequence ID" value="OAQ94380.1"/>
    <property type="molecule type" value="Genomic_DNA"/>
</dbReference>
<dbReference type="SUPFAM" id="SSF51735">
    <property type="entry name" value="NAD(P)-binding Rossmann-fold domains"/>
    <property type="match status" value="1"/>
</dbReference>
<dbReference type="KEGG" id="plj:28882623"/>
<dbReference type="GO" id="GO:0016491">
    <property type="term" value="F:oxidoreductase activity"/>
    <property type="evidence" value="ECO:0007669"/>
    <property type="project" value="TreeGrafter"/>
</dbReference>
<comment type="similarity">
    <text evidence="1">Belongs to the short-chain dehydrogenases/reductases (SDR) family.</text>
</comment>
<dbReference type="AlphaFoldDB" id="A0A179HYE3"/>
<organism evidence="2 3">
    <name type="scientific">Purpureocillium lilacinum</name>
    <name type="common">Paecilomyces lilacinus</name>
    <dbReference type="NCBI Taxonomy" id="33203"/>
    <lineage>
        <taxon>Eukaryota</taxon>
        <taxon>Fungi</taxon>
        <taxon>Dikarya</taxon>
        <taxon>Ascomycota</taxon>
        <taxon>Pezizomycotina</taxon>
        <taxon>Sordariomycetes</taxon>
        <taxon>Hypocreomycetidae</taxon>
        <taxon>Hypocreales</taxon>
        <taxon>Ophiocordycipitaceae</taxon>
        <taxon>Purpureocillium</taxon>
    </lineage>
</organism>
<sequence>MPTSLPWIFVCPASRGIGHALTRRLLLTTTLPVLATTRLADTGVTKASILDDLEASRADNSEDSHLSRRLHVVRCDVTDESSIRQAARAAGELFPPKTHHLHLACAIPGVLHPEKSPAQVEPASALESFQVNALGPLLLAKHFCDFLPRRATSVPGCQEQQEQQDGAAALLGGLPRHATWLSMAARVGSTTDNLSGGWYSYRASKAAVISLTRSLDLYFQARCGGKALAMAYHPGTVKTEFSREFWGNVPEGKLFSPEFAAEKMVDVIRGLKPEQRGKCWDWKGDEVPP</sequence>
<comment type="caution">
    <text evidence="2">The sequence shown here is derived from an EMBL/GenBank/DDBJ whole genome shotgun (WGS) entry which is preliminary data.</text>
</comment>
<dbReference type="PANTHER" id="PTHR43544">
    <property type="entry name" value="SHORT-CHAIN DEHYDROGENASE/REDUCTASE"/>
    <property type="match status" value="1"/>
</dbReference>
<evidence type="ECO:0000313" key="2">
    <source>
        <dbReference type="EMBL" id="OAQ94380.1"/>
    </source>
</evidence>
<evidence type="ECO:0000256" key="1">
    <source>
        <dbReference type="ARBA" id="ARBA00006484"/>
    </source>
</evidence>
<proteinExistence type="inferred from homology"/>
<dbReference type="OMA" id="HRNVPKD"/>
<evidence type="ECO:0000313" key="3">
    <source>
        <dbReference type="Proteomes" id="UP000078340"/>
    </source>
</evidence>
<name>A0A179HYE3_PURLI</name>
<gene>
    <name evidence="2" type="ORF">VFPFJ_00489</name>
</gene>
<reference evidence="2 3" key="1">
    <citation type="submission" date="2016-02" db="EMBL/GenBank/DDBJ databases">
        <title>Biosynthesis of antibiotic leucinostatins and their inhibition on Phytophthora in bio-control Purpureocillium lilacinum.</title>
        <authorList>
            <person name="Wang G."/>
            <person name="Liu Z."/>
            <person name="Lin R."/>
            <person name="Li E."/>
            <person name="Mao Z."/>
            <person name="Ling J."/>
            <person name="Yin W."/>
            <person name="Xie B."/>
        </authorList>
    </citation>
    <scope>NUCLEOTIDE SEQUENCE [LARGE SCALE GENOMIC DNA]</scope>
    <source>
        <strain evidence="2">PLFJ-1</strain>
    </source>
</reference>
<dbReference type="Proteomes" id="UP000078340">
    <property type="component" value="Unassembled WGS sequence"/>
</dbReference>
<accession>A0A179HYE3</accession>
<dbReference type="GeneID" id="28882623"/>
<protein>
    <submittedName>
        <fullName evidence="2">Oxidoreductase</fullName>
    </submittedName>
</protein>
<dbReference type="PANTHER" id="PTHR43544:SF12">
    <property type="entry name" value="NAD(P)-BINDING ROSSMANN-FOLD SUPERFAMILY PROTEIN"/>
    <property type="match status" value="1"/>
</dbReference>
<dbReference type="Gene3D" id="3.40.50.720">
    <property type="entry name" value="NAD(P)-binding Rossmann-like Domain"/>
    <property type="match status" value="1"/>
</dbReference>
<dbReference type="InterPro" id="IPR051468">
    <property type="entry name" value="Fungal_SecMetab_SDRs"/>
</dbReference>
<dbReference type="GO" id="GO:0005737">
    <property type="term" value="C:cytoplasm"/>
    <property type="evidence" value="ECO:0007669"/>
    <property type="project" value="TreeGrafter"/>
</dbReference>
<dbReference type="InterPro" id="IPR036291">
    <property type="entry name" value="NAD(P)-bd_dom_sf"/>
</dbReference>